<keyword evidence="1" id="KW-0472">Membrane</keyword>
<evidence type="ECO:0000259" key="2">
    <source>
        <dbReference type="Pfam" id="PF14331"/>
    </source>
</evidence>
<feature type="transmembrane region" description="Helical" evidence="1">
    <location>
        <begin position="338"/>
        <end position="358"/>
    </location>
</feature>
<proteinExistence type="predicted"/>
<dbReference type="InterPro" id="IPR025743">
    <property type="entry name" value="TssM1_N"/>
</dbReference>
<evidence type="ECO:0000313" key="3">
    <source>
        <dbReference type="EMBL" id="MBM3117674.1"/>
    </source>
</evidence>
<feature type="domain" description="Type VI secretion system component TssM1 N-terminal" evidence="2">
    <location>
        <begin position="109"/>
        <end position="341"/>
    </location>
</feature>
<dbReference type="RefSeq" id="WP_203539886.1">
    <property type="nucleotide sequence ID" value="NZ_JAESND010000012.1"/>
</dbReference>
<reference evidence="3 4" key="1">
    <citation type="submission" date="2021-01" db="EMBL/GenBank/DDBJ databases">
        <title>Draft Genome Sequence and Polyhydroxyalkanoate Biosynthetic Potential of Jeongeupia naejangsanensis Type Strain DSM 24253.</title>
        <authorList>
            <person name="Turrini P."/>
            <person name="Artuso I."/>
            <person name="Lugli G.A."/>
            <person name="Frangipani E."/>
            <person name="Ventura M."/>
            <person name="Visca P."/>
        </authorList>
    </citation>
    <scope>NUCLEOTIDE SEQUENCE [LARGE SCALE GENOMIC DNA]</scope>
    <source>
        <strain evidence="3 4">DSM 24253</strain>
    </source>
</reference>
<evidence type="ECO:0000313" key="4">
    <source>
        <dbReference type="Proteomes" id="UP000809431"/>
    </source>
</evidence>
<protein>
    <recommendedName>
        <fullName evidence="2">Type VI secretion system component TssM1 N-terminal domain-containing protein</fullName>
    </recommendedName>
</protein>
<name>A0ABS2BPW7_9NEIS</name>
<accession>A0ABS2BPW7</accession>
<keyword evidence="1" id="KW-0812">Transmembrane</keyword>
<keyword evidence="1" id="KW-1133">Transmembrane helix</keyword>
<dbReference type="Pfam" id="PF14331">
    <property type="entry name" value="IcmF-related_N"/>
    <property type="match status" value="1"/>
</dbReference>
<sequence length="1244" mass="134087">MSLGWLVLLVVVIVLLAVVWWLWRHRDIGGFRSVLRQIEAEMGWRDRYQLPRVLLVGAEAELCAEWGLRPGGERHWYGRWWYSGDGLVLAAPEGMLEASDGPVPILGVWHRLAGALLRARAGRPLDAVIWAVPLETLLSTEAATRAASSAEQRLSDLQQRLGLSLPVYLVVTGVERLPGVLELADKLPEAARQAMLGWSSPFALGTAWDGDWTEMALERIRETLTAVITEAGALSGSIDAALFLLPGQLESMRDGLRALCEPVFRGNAGGEAGVFRGVYLTGTIRQGAVDEFEPDGGAHEQAAPLFVARLLRQRVLAEQGLARPLPRALALRQRGHRIAKVAMVVLAVIWLGGMIWSWQGARNALRAVTGYEARIAAASTSKAYVGDAELARQRIAAWWQVSVAVPRWHFQSAWLPTSLLSGLDDEIDAAVNRTADRYLISPLQAGLQRQTQTLATPVALNDAAGVSPEGWAEYQQAKRLVQQAARLDRESALFVGLRGSAPLENAAALADMLYQWKPAAKPQPPLQLGQILDGGASLPPVPLAKAKADAGRLFSAQITAWLNRLYADDTFGQAAAGAQLQLQRLAAGQALPLAELTQLNERIALLKRLVTTSDVAWRPGGKQEPVPGYSALMGEAQRVGLIDAGGVTALAQYADASRAAFTARWLSATPGDNDLLQQTAKALQLSPDARQTGDVLTALLAQDFAVVQRGAAIASVGGPAVAMGYFTSYQGFLAQSDKTPLRYKAGVLASTRQLAAQAMWGATGTDGASGFSLRTGAQQASDLTAAFDALARHDLATAWVAKVDRLALGELRGGNARIDDLALYQPLQGTFAWWDGGKNASLKAWRVSSQQDLQQYLDGQLDALAAISNGVAPAVGWLDPHADQLAMADAQLLARWRSLALQLQQYKEKSSTSAPALLNQLIGKDLNEMDTANCATVLANAGIPRGDNVLTDRVRMLIRVAGDRCGGLRAQAAASAWEKLSAYYYQYMAGRFPFADLSSRQEADPERVGDLFRLYDDNQAIINAGLQGNDAPTAAAARAFMQRLQAARGWMQPLLAREPGSGMTGLEIDVNWRTDRAQEVGADQVIAWSMTAGTQRLRYPSADKLPLRWRTGQPVSLSLRWAKDAPESPQGDVHQTGLAVSDRVAQWDYTGTWALLRLLRAHATSGLNGGDDDLSVPLLLTVPVASEQGKINRARMYARVALQTPGGKTPLRMSPLPVSVPASPFRAITLSQTGDPKTSQLALQ</sequence>
<dbReference type="PANTHER" id="PTHR36153">
    <property type="entry name" value="INNER MEMBRANE PROTEIN-RELATED"/>
    <property type="match status" value="1"/>
</dbReference>
<dbReference type="PANTHER" id="PTHR36153:SF1">
    <property type="entry name" value="TYPE VI SECRETION SYSTEM COMPONENT TSSM1"/>
    <property type="match status" value="1"/>
</dbReference>
<organism evidence="3 4">
    <name type="scientific">Jeongeupia naejangsanensis</name>
    <dbReference type="NCBI Taxonomy" id="613195"/>
    <lineage>
        <taxon>Bacteria</taxon>
        <taxon>Pseudomonadati</taxon>
        <taxon>Pseudomonadota</taxon>
        <taxon>Betaproteobacteria</taxon>
        <taxon>Neisseriales</taxon>
        <taxon>Chitinibacteraceae</taxon>
        <taxon>Jeongeupia</taxon>
    </lineage>
</organism>
<keyword evidence="4" id="KW-1185">Reference proteome</keyword>
<comment type="caution">
    <text evidence="3">The sequence shown here is derived from an EMBL/GenBank/DDBJ whole genome shotgun (WGS) entry which is preliminary data.</text>
</comment>
<dbReference type="Proteomes" id="UP000809431">
    <property type="component" value="Unassembled WGS sequence"/>
</dbReference>
<dbReference type="EMBL" id="JAESND010000012">
    <property type="protein sequence ID" value="MBM3117674.1"/>
    <property type="molecule type" value="Genomic_DNA"/>
</dbReference>
<evidence type="ECO:0000256" key="1">
    <source>
        <dbReference type="SAM" id="Phobius"/>
    </source>
</evidence>
<feature type="transmembrane region" description="Helical" evidence="1">
    <location>
        <begin position="6"/>
        <end position="23"/>
    </location>
</feature>
<gene>
    <name evidence="3" type="ORF">JMJ54_17710</name>
</gene>
<dbReference type="InterPro" id="IPR053156">
    <property type="entry name" value="T6SS_TssM-like"/>
</dbReference>